<feature type="domain" description="NAC" evidence="13">
    <location>
        <begin position="55"/>
        <end position="205"/>
    </location>
</feature>
<evidence type="ECO:0000256" key="2">
    <source>
        <dbReference type="ARBA" id="ARBA00004167"/>
    </source>
</evidence>
<evidence type="ECO:0000256" key="8">
    <source>
        <dbReference type="ARBA" id="ARBA00023159"/>
    </source>
</evidence>
<evidence type="ECO:0000256" key="7">
    <source>
        <dbReference type="ARBA" id="ARBA00023136"/>
    </source>
</evidence>
<protein>
    <recommendedName>
        <fullName evidence="13">NAC domain-containing protein</fullName>
    </recommendedName>
</protein>
<proteinExistence type="predicted"/>
<dbReference type="EMBL" id="OU466857">
    <property type="protein sequence ID" value="CAH2035083.1"/>
    <property type="molecule type" value="Genomic_DNA"/>
</dbReference>
<evidence type="ECO:0000256" key="4">
    <source>
        <dbReference type="ARBA" id="ARBA00022989"/>
    </source>
</evidence>
<keyword evidence="5" id="KW-0805">Transcription regulation</keyword>
<evidence type="ECO:0000256" key="12">
    <source>
        <dbReference type="SAM" id="Phobius"/>
    </source>
</evidence>
<dbReference type="PROSITE" id="PS51005">
    <property type="entry name" value="NAC"/>
    <property type="match status" value="1"/>
</dbReference>
<name>A0AAU9RBN3_THLAR</name>
<dbReference type="FunFam" id="2.170.150.80:FF:000002">
    <property type="entry name" value="Nac domain-containing protein 86"/>
    <property type="match status" value="1"/>
</dbReference>
<comment type="subcellular location">
    <subcellularLocation>
        <location evidence="2">Membrane</location>
        <topology evidence="2">Single-pass membrane protein</topology>
    </subcellularLocation>
    <subcellularLocation>
        <location evidence="1">Nucleus</location>
    </subcellularLocation>
</comment>
<evidence type="ECO:0000313" key="15">
    <source>
        <dbReference type="Proteomes" id="UP000836841"/>
    </source>
</evidence>
<evidence type="ECO:0000256" key="5">
    <source>
        <dbReference type="ARBA" id="ARBA00023015"/>
    </source>
</evidence>
<keyword evidence="4 12" id="KW-1133">Transmembrane helix</keyword>
<dbReference type="InterPro" id="IPR003441">
    <property type="entry name" value="NAC-dom"/>
</dbReference>
<evidence type="ECO:0000313" key="14">
    <source>
        <dbReference type="EMBL" id="CAH2035083.1"/>
    </source>
</evidence>
<organism evidence="14 15">
    <name type="scientific">Thlaspi arvense</name>
    <name type="common">Field penny-cress</name>
    <dbReference type="NCBI Taxonomy" id="13288"/>
    <lineage>
        <taxon>Eukaryota</taxon>
        <taxon>Viridiplantae</taxon>
        <taxon>Streptophyta</taxon>
        <taxon>Embryophyta</taxon>
        <taxon>Tracheophyta</taxon>
        <taxon>Spermatophyta</taxon>
        <taxon>Magnoliopsida</taxon>
        <taxon>eudicotyledons</taxon>
        <taxon>Gunneridae</taxon>
        <taxon>Pentapetalae</taxon>
        <taxon>rosids</taxon>
        <taxon>malvids</taxon>
        <taxon>Brassicales</taxon>
        <taxon>Brassicaceae</taxon>
        <taxon>Thlaspideae</taxon>
        <taxon>Thlaspi</taxon>
    </lineage>
</organism>
<evidence type="ECO:0000256" key="11">
    <source>
        <dbReference type="SAM" id="MobiDB-lite"/>
    </source>
</evidence>
<dbReference type="InterPro" id="IPR036093">
    <property type="entry name" value="NAC_dom_sf"/>
</dbReference>
<dbReference type="AlphaFoldDB" id="A0AAU9RBN3"/>
<keyword evidence="6" id="KW-0238">DNA-binding</keyword>
<evidence type="ECO:0000256" key="9">
    <source>
        <dbReference type="ARBA" id="ARBA00023163"/>
    </source>
</evidence>
<dbReference type="PANTHER" id="PTHR31744">
    <property type="entry name" value="PROTEIN CUP-SHAPED COTYLEDON 2-RELATED"/>
    <property type="match status" value="1"/>
</dbReference>
<keyword evidence="3 12" id="KW-0812">Transmembrane</keyword>
<dbReference type="GO" id="GO:0016020">
    <property type="term" value="C:membrane"/>
    <property type="evidence" value="ECO:0007669"/>
    <property type="project" value="UniProtKB-SubCell"/>
</dbReference>
<feature type="compositionally biased region" description="Basic and acidic residues" evidence="11">
    <location>
        <begin position="617"/>
        <end position="632"/>
    </location>
</feature>
<feature type="compositionally biased region" description="Polar residues" evidence="11">
    <location>
        <begin position="493"/>
        <end position="503"/>
    </location>
</feature>
<feature type="region of interest" description="Disordered" evidence="11">
    <location>
        <begin position="536"/>
        <end position="556"/>
    </location>
</feature>
<evidence type="ECO:0000259" key="13">
    <source>
        <dbReference type="PROSITE" id="PS51005"/>
    </source>
</evidence>
<dbReference type="Pfam" id="PF02365">
    <property type="entry name" value="NAM"/>
    <property type="match status" value="1"/>
</dbReference>
<dbReference type="Gene3D" id="2.170.150.80">
    <property type="entry name" value="NAC domain"/>
    <property type="match status" value="1"/>
</dbReference>
<evidence type="ECO:0000256" key="1">
    <source>
        <dbReference type="ARBA" id="ARBA00004123"/>
    </source>
</evidence>
<feature type="compositionally biased region" description="Polar residues" evidence="11">
    <location>
        <begin position="585"/>
        <end position="595"/>
    </location>
</feature>
<dbReference type="GO" id="GO:0000976">
    <property type="term" value="F:transcription cis-regulatory region binding"/>
    <property type="evidence" value="ECO:0007669"/>
    <property type="project" value="UniProtKB-ARBA"/>
</dbReference>
<feature type="compositionally biased region" description="Basic residues" evidence="11">
    <location>
        <begin position="596"/>
        <end position="608"/>
    </location>
</feature>
<feature type="region of interest" description="Disordered" evidence="11">
    <location>
        <begin position="577"/>
        <end position="640"/>
    </location>
</feature>
<keyword evidence="10" id="KW-0539">Nucleus</keyword>
<keyword evidence="9" id="KW-0804">Transcription</keyword>
<keyword evidence="8" id="KW-0010">Activator</keyword>
<dbReference type="Proteomes" id="UP000836841">
    <property type="component" value="Chromosome 1"/>
</dbReference>
<gene>
    <name evidence="14" type="ORF">TAV2_LOCUS3964</name>
</gene>
<feature type="compositionally biased region" description="Basic and acidic residues" evidence="11">
    <location>
        <begin position="253"/>
        <end position="294"/>
    </location>
</feature>
<evidence type="ECO:0000256" key="10">
    <source>
        <dbReference type="ARBA" id="ARBA00023242"/>
    </source>
</evidence>
<reference evidence="14 15" key="1">
    <citation type="submission" date="2022-03" db="EMBL/GenBank/DDBJ databases">
        <authorList>
            <person name="Nunn A."/>
            <person name="Chopra R."/>
            <person name="Nunn A."/>
            <person name="Contreras Garrido A."/>
        </authorList>
    </citation>
    <scope>NUCLEOTIDE SEQUENCE [LARGE SCALE GENOMIC DNA]</scope>
</reference>
<dbReference type="GO" id="GO:0005634">
    <property type="term" value="C:nucleus"/>
    <property type="evidence" value="ECO:0007669"/>
    <property type="project" value="UniProtKB-SubCell"/>
</dbReference>
<accession>A0AAU9RBN3</accession>
<sequence length="695" mass="78720">MAQLADYSNQVVSFRFLCTKQTNKYSFHRKTHRKNKKKLRMTTTEAQATLSMESLPLGFRFRPTDEELINHYLRLKINGRDLEVRVIPEIDVCKWEPWDLPGLSVIKADDQEWFFFCPRDRKYPSGHRSNRATDIGYWKATGKDRTIKSKKMIIGMKKTLVFYRGRAPRGERTSWIMHEYRATDKDLDGTGPGQNPYVLCRLFHKPSDSCDVANCDEIENVNSTPTTTRFSPDENSSEMVQETATSRVYAQNRPDDAERCPSDKGSDVRPEDPVVKTEKSANHAETSRDRDRVSGRSLVEENANARDLAPICGPSFTQISDQTYYPAQASIGFPATNMDSMYSSDFGNCDYGLHFQDGAAIQDESLTDVLDEVFHSHNQFSSEEGKDFALPNMIHWPGNTRLLTTDHPFPRDADGFGSNGAAEVSGPQHFVPDIVASRWMSDHQVDSKEVVDMQSSSGSSRTLTPLHSNVLGQYGSASYAAIDPFNFNVNQQSPVDRNMSPSDVSGFKDRPRENQTDLDFVVNQGTAPRRIRLQIEQSFNNEKERDADNYEEDEVQSAISKVVEENDASFLDRDKTRAQGHESLSESANLRTQGTAHRRIRLQTRLRKLPVTPRDPNCSKEEASHSKEKEDVPSSSSSSSWQKQKKLMRSLVQYSSMVIVVAVIVVLVGIWKESRDAKCSFLFHQLDSFKGMFSS</sequence>
<feature type="compositionally biased region" description="Polar residues" evidence="11">
    <location>
        <begin position="222"/>
        <end position="249"/>
    </location>
</feature>
<keyword evidence="15" id="KW-1185">Reference proteome</keyword>
<feature type="transmembrane region" description="Helical" evidence="12">
    <location>
        <begin position="651"/>
        <end position="671"/>
    </location>
</feature>
<evidence type="ECO:0000256" key="6">
    <source>
        <dbReference type="ARBA" id="ARBA00023125"/>
    </source>
</evidence>
<evidence type="ECO:0000256" key="3">
    <source>
        <dbReference type="ARBA" id="ARBA00022692"/>
    </source>
</evidence>
<feature type="region of interest" description="Disordered" evidence="11">
    <location>
        <begin position="222"/>
        <end position="297"/>
    </location>
</feature>
<dbReference type="SUPFAM" id="SSF101941">
    <property type="entry name" value="NAC domain"/>
    <property type="match status" value="1"/>
</dbReference>
<keyword evidence="7 12" id="KW-0472">Membrane</keyword>
<feature type="region of interest" description="Disordered" evidence="11">
    <location>
        <begin position="493"/>
        <end position="512"/>
    </location>
</feature>
<dbReference type="PANTHER" id="PTHR31744:SF216">
    <property type="entry name" value="NAC TRANSCRIPTION FACTOR"/>
    <property type="match status" value="1"/>
</dbReference>
<dbReference type="GO" id="GO:0006355">
    <property type="term" value="P:regulation of DNA-templated transcription"/>
    <property type="evidence" value="ECO:0007669"/>
    <property type="project" value="InterPro"/>
</dbReference>